<name>A0A316E2M6_9FLAO</name>
<protein>
    <submittedName>
        <fullName evidence="2">Uncharacterized protein</fullName>
    </submittedName>
</protein>
<comment type="caution">
    <text evidence="2">The sequence shown here is derived from an EMBL/GenBank/DDBJ whole genome shotgun (WGS) entry which is preliminary data.</text>
</comment>
<dbReference type="Proteomes" id="UP000245667">
    <property type="component" value="Unassembled WGS sequence"/>
</dbReference>
<gene>
    <name evidence="1" type="ORF">HZY62_08200</name>
    <name evidence="2" type="ORF">LX92_01896</name>
</gene>
<dbReference type="AlphaFoldDB" id="A0A316E2M6"/>
<dbReference type="OrthoDB" id="1179871at2"/>
<reference evidence="1 4" key="2">
    <citation type="submission" date="2020-07" db="EMBL/GenBank/DDBJ databases">
        <title>The draft genome sequence of Maribacter polysiphoniae KCTC 22021.</title>
        <authorList>
            <person name="Mu L."/>
        </authorList>
    </citation>
    <scope>NUCLEOTIDE SEQUENCE [LARGE SCALE GENOMIC DNA]</scope>
    <source>
        <strain evidence="1 4">KCTC 22021</strain>
    </source>
</reference>
<keyword evidence="4" id="KW-1185">Reference proteome</keyword>
<evidence type="ECO:0000313" key="1">
    <source>
        <dbReference type="EMBL" id="MBD1260568.1"/>
    </source>
</evidence>
<evidence type="ECO:0000313" key="3">
    <source>
        <dbReference type="Proteomes" id="UP000245667"/>
    </source>
</evidence>
<evidence type="ECO:0000313" key="4">
    <source>
        <dbReference type="Proteomes" id="UP000651837"/>
    </source>
</evidence>
<dbReference type="Proteomes" id="UP000651837">
    <property type="component" value="Unassembled WGS sequence"/>
</dbReference>
<evidence type="ECO:0000313" key="2">
    <source>
        <dbReference type="EMBL" id="PWK24306.1"/>
    </source>
</evidence>
<dbReference type="EMBL" id="QGGQ01000003">
    <property type="protein sequence ID" value="PWK24306.1"/>
    <property type="molecule type" value="Genomic_DNA"/>
</dbReference>
<sequence length="95" mass="11305">MDSKVLGYDELLVRLRYFQSDYYTRGQALEVYKILKANSNCLIFNDDLTEKKFYHQLERLKRSESATDIDRYADRFAHALMQIILLVIKADYVDD</sequence>
<reference evidence="2 3" key="1">
    <citation type="submission" date="2018-05" db="EMBL/GenBank/DDBJ databases">
        <title>Genomic Encyclopedia of Archaeal and Bacterial Type Strains, Phase II (KMG-II): from individual species to whole genera.</title>
        <authorList>
            <person name="Goeker M."/>
        </authorList>
    </citation>
    <scope>NUCLEOTIDE SEQUENCE [LARGE SCALE GENOMIC DNA]</scope>
    <source>
        <strain evidence="2 3">DSM 23514</strain>
    </source>
</reference>
<accession>A0A316E2M6</accession>
<dbReference type="RefSeq" id="WP_109650034.1">
    <property type="nucleotide sequence ID" value="NZ_JACWLN010000003.1"/>
</dbReference>
<organism evidence="2 3">
    <name type="scientific">Maribacter polysiphoniae</name>
    <dbReference type="NCBI Taxonomy" id="429344"/>
    <lineage>
        <taxon>Bacteria</taxon>
        <taxon>Pseudomonadati</taxon>
        <taxon>Bacteroidota</taxon>
        <taxon>Flavobacteriia</taxon>
        <taxon>Flavobacteriales</taxon>
        <taxon>Flavobacteriaceae</taxon>
        <taxon>Maribacter</taxon>
    </lineage>
</organism>
<dbReference type="EMBL" id="JACWLN010000003">
    <property type="protein sequence ID" value="MBD1260568.1"/>
    <property type="molecule type" value="Genomic_DNA"/>
</dbReference>
<proteinExistence type="predicted"/>